<name>A0ABD0JSQ8_9CAEN</name>
<feature type="non-terminal residue" evidence="1">
    <location>
        <position position="88"/>
    </location>
</feature>
<reference evidence="1 2" key="1">
    <citation type="journal article" date="2023" name="Sci. Data">
        <title>Genome assembly of the Korean intertidal mud-creeper Batillaria attramentaria.</title>
        <authorList>
            <person name="Patra A.K."/>
            <person name="Ho P.T."/>
            <person name="Jun S."/>
            <person name="Lee S.J."/>
            <person name="Kim Y."/>
            <person name="Won Y.J."/>
        </authorList>
    </citation>
    <scope>NUCLEOTIDE SEQUENCE [LARGE SCALE GENOMIC DNA]</scope>
    <source>
        <strain evidence="1">Wonlab-2016</strain>
    </source>
</reference>
<keyword evidence="2" id="KW-1185">Reference proteome</keyword>
<dbReference type="EMBL" id="JACVVK020000343">
    <property type="protein sequence ID" value="KAK7477674.1"/>
    <property type="molecule type" value="Genomic_DNA"/>
</dbReference>
<evidence type="ECO:0000313" key="2">
    <source>
        <dbReference type="Proteomes" id="UP001519460"/>
    </source>
</evidence>
<proteinExistence type="predicted"/>
<gene>
    <name evidence="1" type="ORF">BaRGS_00031058</name>
</gene>
<dbReference type="AlphaFoldDB" id="A0ABD0JSQ8"/>
<evidence type="ECO:0000313" key="1">
    <source>
        <dbReference type="EMBL" id="KAK7477674.1"/>
    </source>
</evidence>
<accession>A0ABD0JSQ8</accession>
<dbReference type="Proteomes" id="UP001519460">
    <property type="component" value="Unassembled WGS sequence"/>
</dbReference>
<feature type="non-terminal residue" evidence="1">
    <location>
        <position position="1"/>
    </location>
</feature>
<protein>
    <submittedName>
        <fullName evidence="1">Uncharacterized protein</fullName>
    </submittedName>
</protein>
<organism evidence="1 2">
    <name type="scientific">Batillaria attramentaria</name>
    <dbReference type="NCBI Taxonomy" id="370345"/>
    <lineage>
        <taxon>Eukaryota</taxon>
        <taxon>Metazoa</taxon>
        <taxon>Spiralia</taxon>
        <taxon>Lophotrochozoa</taxon>
        <taxon>Mollusca</taxon>
        <taxon>Gastropoda</taxon>
        <taxon>Caenogastropoda</taxon>
        <taxon>Sorbeoconcha</taxon>
        <taxon>Cerithioidea</taxon>
        <taxon>Batillariidae</taxon>
        <taxon>Batillaria</taxon>
    </lineage>
</organism>
<comment type="caution">
    <text evidence="1">The sequence shown here is derived from an EMBL/GenBank/DDBJ whole genome shotgun (WGS) entry which is preliminary data.</text>
</comment>
<sequence>TLSAPLPYTVVSLNWASAFKDGLGPLASTGRAQHRPSRSGTIIHENTFTPIASCGISVSGIPEGLGKLRERFELMRCDRRVTTVSRCS</sequence>